<evidence type="ECO:0000313" key="7">
    <source>
        <dbReference type="EMBL" id="KAJ7101263.1"/>
    </source>
</evidence>
<dbReference type="AlphaFoldDB" id="A0AAD6UG21"/>
<organism evidence="7 8">
    <name type="scientific">Mycena belliarum</name>
    <dbReference type="NCBI Taxonomy" id="1033014"/>
    <lineage>
        <taxon>Eukaryota</taxon>
        <taxon>Fungi</taxon>
        <taxon>Dikarya</taxon>
        <taxon>Basidiomycota</taxon>
        <taxon>Agaricomycotina</taxon>
        <taxon>Agaricomycetes</taxon>
        <taxon>Agaricomycetidae</taxon>
        <taxon>Agaricales</taxon>
        <taxon>Marasmiineae</taxon>
        <taxon>Mycenaceae</taxon>
        <taxon>Mycena</taxon>
    </lineage>
</organism>
<evidence type="ECO:0000256" key="2">
    <source>
        <dbReference type="ARBA" id="ARBA00022723"/>
    </source>
</evidence>
<evidence type="ECO:0000256" key="6">
    <source>
        <dbReference type="SAM" id="MobiDB-lite"/>
    </source>
</evidence>
<gene>
    <name evidence="7" type="ORF">B0H15DRAFT_943595</name>
</gene>
<sequence>MNLDGAEIKLVRIIKELEFLSGVDASEAARQAATPRQMEAAKKKSVAAIAKTTQSTSRDDESEARDPSYRPKRPSTLLSEEEDDDFEDVTGDEASPPATGPKKRKVIVVDGVAAAPPPKKVDVIEIEDDSADECGPRDGGRRGPKSDTRQHFRPPTATSINGEKRWAFQCHHCKSCLSVERTVDKTKSFEDERPGPRLGNLATHYNKHHKDVPAPARPFSGQSHTISASSAKIMGDFLRDGKLNPVINSTQGNFLKIFAAWIIEDDLAFTTGETQGIKRLFAFLQTRYLLPSDTTDIESKIAIQTDTWTTRAMTFTFAGSIASFIMSDWELVERVIDFHLIEDKEHEGKYAALGLAKQLANFQVLEKISRCHLWFSLSDSSLTS</sequence>
<dbReference type="InterPro" id="IPR052035">
    <property type="entry name" value="ZnF_BED_domain_contain"/>
</dbReference>
<evidence type="ECO:0000256" key="5">
    <source>
        <dbReference type="ARBA" id="ARBA00023242"/>
    </source>
</evidence>
<evidence type="ECO:0000313" key="8">
    <source>
        <dbReference type="Proteomes" id="UP001222325"/>
    </source>
</evidence>
<dbReference type="PANTHER" id="PTHR46481">
    <property type="entry name" value="ZINC FINGER BED DOMAIN-CONTAINING PROTEIN 4"/>
    <property type="match status" value="1"/>
</dbReference>
<feature type="compositionally biased region" description="Acidic residues" evidence="6">
    <location>
        <begin position="79"/>
        <end position="91"/>
    </location>
</feature>
<accession>A0AAD6UG21</accession>
<comment type="subcellular location">
    <subcellularLocation>
        <location evidence="1">Nucleus</location>
    </subcellularLocation>
</comment>
<evidence type="ECO:0000256" key="4">
    <source>
        <dbReference type="ARBA" id="ARBA00022833"/>
    </source>
</evidence>
<feature type="region of interest" description="Disordered" evidence="6">
    <location>
        <begin position="24"/>
        <end position="103"/>
    </location>
</feature>
<keyword evidence="3" id="KW-0863">Zinc-finger</keyword>
<dbReference type="GO" id="GO:0008270">
    <property type="term" value="F:zinc ion binding"/>
    <property type="evidence" value="ECO:0007669"/>
    <property type="project" value="UniProtKB-KW"/>
</dbReference>
<keyword evidence="8" id="KW-1185">Reference proteome</keyword>
<dbReference type="GO" id="GO:0005634">
    <property type="term" value="C:nucleus"/>
    <property type="evidence" value="ECO:0007669"/>
    <property type="project" value="UniProtKB-SubCell"/>
</dbReference>
<keyword evidence="4" id="KW-0862">Zinc</keyword>
<proteinExistence type="predicted"/>
<reference evidence="7" key="1">
    <citation type="submission" date="2023-03" db="EMBL/GenBank/DDBJ databases">
        <title>Massive genome expansion in bonnet fungi (Mycena s.s.) driven by repeated elements and novel gene families across ecological guilds.</title>
        <authorList>
            <consortium name="Lawrence Berkeley National Laboratory"/>
            <person name="Harder C.B."/>
            <person name="Miyauchi S."/>
            <person name="Viragh M."/>
            <person name="Kuo A."/>
            <person name="Thoen E."/>
            <person name="Andreopoulos B."/>
            <person name="Lu D."/>
            <person name="Skrede I."/>
            <person name="Drula E."/>
            <person name="Henrissat B."/>
            <person name="Morin E."/>
            <person name="Kohler A."/>
            <person name="Barry K."/>
            <person name="LaButti K."/>
            <person name="Morin E."/>
            <person name="Salamov A."/>
            <person name="Lipzen A."/>
            <person name="Mereny Z."/>
            <person name="Hegedus B."/>
            <person name="Baldrian P."/>
            <person name="Stursova M."/>
            <person name="Weitz H."/>
            <person name="Taylor A."/>
            <person name="Grigoriev I.V."/>
            <person name="Nagy L.G."/>
            <person name="Martin F."/>
            <person name="Kauserud H."/>
        </authorList>
    </citation>
    <scope>NUCLEOTIDE SEQUENCE</scope>
    <source>
        <strain evidence="7">CBHHK173m</strain>
    </source>
</reference>
<comment type="caution">
    <text evidence="7">The sequence shown here is derived from an EMBL/GenBank/DDBJ whole genome shotgun (WGS) entry which is preliminary data.</text>
</comment>
<dbReference type="EMBL" id="JARJCN010000004">
    <property type="protein sequence ID" value="KAJ7101263.1"/>
    <property type="molecule type" value="Genomic_DNA"/>
</dbReference>
<feature type="compositionally biased region" description="Basic and acidic residues" evidence="6">
    <location>
        <begin position="134"/>
        <end position="150"/>
    </location>
</feature>
<dbReference type="Proteomes" id="UP001222325">
    <property type="component" value="Unassembled WGS sequence"/>
</dbReference>
<keyword evidence="5" id="KW-0539">Nucleus</keyword>
<name>A0AAD6UG21_9AGAR</name>
<keyword evidence="2" id="KW-0479">Metal-binding</keyword>
<evidence type="ECO:0000256" key="1">
    <source>
        <dbReference type="ARBA" id="ARBA00004123"/>
    </source>
</evidence>
<dbReference type="PANTHER" id="PTHR46481:SF10">
    <property type="entry name" value="ZINC FINGER BED DOMAIN-CONTAINING PROTEIN 39"/>
    <property type="match status" value="1"/>
</dbReference>
<evidence type="ECO:0000256" key="3">
    <source>
        <dbReference type="ARBA" id="ARBA00022771"/>
    </source>
</evidence>
<feature type="region of interest" description="Disordered" evidence="6">
    <location>
        <begin position="119"/>
        <end position="159"/>
    </location>
</feature>
<protein>
    <submittedName>
        <fullName evidence="7">Uncharacterized protein</fullName>
    </submittedName>
</protein>